<organism evidence="2 3">
    <name type="scientific">Eragrostis curvula</name>
    <name type="common">weeping love grass</name>
    <dbReference type="NCBI Taxonomy" id="38414"/>
    <lineage>
        <taxon>Eukaryota</taxon>
        <taxon>Viridiplantae</taxon>
        <taxon>Streptophyta</taxon>
        <taxon>Embryophyta</taxon>
        <taxon>Tracheophyta</taxon>
        <taxon>Spermatophyta</taxon>
        <taxon>Magnoliopsida</taxon>
        <taxon>Liliopsida</taxon>
        <taxon>Poales</taxon>
        <taxon>Poaceae</taxon>
        <taxon>PACMAD clade</taxon>
        <taxon>Chloridoideae</taxon>
        <taxon>Eragrostideae</taxon>
        <taxon>Eragrostidinae</taxon>
        <taxon>Eragrostis</taxon>
    </lineage>
</organism>
<dbReference type="AlphaFoldDB" id="A0A5J9UP55"/>
<sequence length="230" mass="24040">LPQGCDPAATGFGGQEDVQGSSALDGDIYGAADLDSSSNAAPPAGILPIDAARAQDGGQGRIIGADAVSAGGDQQTPPAPLAPLAGGSNGVPAVTNPGAANSSAPGAGRRAVPRAPTRRAIVQGPHPQLIEDEENVEEVRDPELEAHCKYVKKVSAWRKGYTVCLICHLEGKEKELKADNEEIIKHCREHQWKNLLKKFSRLQSTSSGESEPLGSRVTETVIISCCMPFT</sequence>
<reference evidence="2 3" key="1">
    <citation type="journal article" date="2019" name="Sci. Rep.">
        <title>A high-quality genome of Eragrostis curvula grass provides insights into Poaceae evolution and supports new strategies to enhance forage quality.</title>
        <authorList>
            <person name="Carballo J."/>
            <person name="Santos B.A.C.M."/>
            <person name="Zappacosta D."/>
            <person name="Garbus I."/>
            <person name="Selva J.P."/>
            <person name="Gallo C.A."/>
            <person name="Diaz A."/>
            <person name="Albertini E."/>
            <person name="Caccamo M."/>
            <person name="Echenique V."/>
        </authorList>
    </citation>
    <scope>NUCLEOTIDE SEQUENCE [LARGE SCALE GENOMIC DNA]</scope>
    <source>
        <strain evidence="3">cv. Victoria</strain>
        <tissue evidence="2">Leaf</tissue>
    </source>
</reference>
<name>A0A5J9UP55_9POAL</name>
<feature type="region of interest" description="Disordered" evidence="1">
    <location>
        <begin position="1"/>
        <end position="24"/>
    </location>
</feature>
<evidence type="ECO:0000256" key="1">
    <source>
        <dbReference type="SAM" id="MobiDB-lite"/>
    </source>
</evidence>
<dbReference type="EMBL" id="RWGY01000013">
    <property type="protein sequence ID" value="TVU24967.1"/>
    <property type="molecule type" value="Genomic_DNA"/>
</dbReference>
<keyword evidence="3" id="KW-1185">Reference proteome</keyword>
<dbReference type="Proteomes" id="UP000324897">
    <property type="component" value="Chromosome 2"/>
</dbReference>
<comment type="caution">
    <text evidence="2">The sequence shown here is derived from an EMBL/GenBank/DDBJ whole genome shotgun (WGS) entry which is preliminary data.</text>
</comment>
<gene>
    <name evidence="2" type="ORF">EJB05_27438</name>
</gene>
<accession>A0A5J9UP55</accession>
<evidence type="ECO:0000313" key="2">
    <source>
        <dbReference type="EMBL" id="TVU24967.1"/>
    </source>
</evidence>
<evidence type="ECO:0000313" key="3">
    <source>
        <dbReference type="Proteomes" id="UP000324897"/>
    </source>
</evidence>
<feature type="non-terminal residue" evidence="2">
    <location>
        <position position="1"/>
    </location>
</feature>
<protein>
    <submittedName>
        <fullName evidence="2">Uncharacterized protein</fullName>
    </submittedName>
</protein>
<proteinExistence type="predicted"/>